<dbReference type="InterPro" id="IPR039965">
    <property type="entry name" value="C3H7.08c"/>
</dbReference>
<organism evidence="1 2">
    <name type="scientific">Gigaspora margarita</name>
    <dbReference type="NCBI Taxonomy" id="4874"/>
    <lineage>
        <taxon>Eukaryota</taxon>
        <taxon>Fungi</taxon>
        <taxon>Fungi incertae sedis</taxon>
        <taxon>Mucoromycota</taxon>
        <taxon>Glomeromycotina</taxon>
        <taxon>Glomeromycetes</taxon>
        <taxon>Diversisporales</taxon>
        <taxon>Gigasporaceae</taxon>
        <taxon>Gigaspora</taxon>
    </lineage>
</organism>
<name>A0ABN7UTB3_GIGMA</name>
<evidence type="ECO:0000313" key="1">
    <source>
        <dbReference type="EMBL" id="CAG8671313.1"/>
    </source>
</evidence>
<dbReference type="PANTHER" id="PTHR40466:SF1">
    <property type="entry name" value="FUNGAL PROTEIN"/>
    <property type="match status" value="1"/>
</dbReference>
<proteinExistence type="predicted"/>
<dbReference type="Proteomes" id="UP000789901">
    <property type="component" value="Unassembled WGS sequence"/>
</dbReference>
<dbReference type="PANTHER" id="PTHR40466">
    <property type="entry name" value="EXPRESSED PROTEIN"/>
    <property type="match status" value="1"/>
</dbReference>
<evidence type="ECO:0000313" key="2">
    <source>
        <dbReference type="Proteomes" id="UP000789901"/>
    </source>
</evidence>
<reference evidence="1 2" key="1">
    <citation type="submission" date="2021-06" db="EMBL/GenBank/DDBJ databases">
        <authorList>
            <person name="Kallberg Y."/>
            <person name="Tangrot J."/>
            <person name="Rosling A."/>
        </authorList>
    </citation>
    <scope>NUCLEOTIDE SEQUENCE [LARGE SCALE GENOMIC DNA]</scope>
    <source>
        <strain evidence="1 2">120-4 pot B 10/14</strain>
    </source>
</reference>
<dbReference type="EMBL" id="CAJVQB010005850">
    <property type="protein sequence ID" value="CAG8671313.1"/>
    <property type="molecule type" value="Genomic_DNA"/>
</dbReference>
<keyword evidence="2" id="KW-1185">Reference proteome</keyword>
<gene>
    <name evidence="1" type="ORF">GMARGA_LOCUS10439</name>
</gene>
<accession>A0ABN7UTB3</accession>
<protein>
    <submittedName>
        <fullName evidence="1">46513_t:CDS:1</fullName>
    </submittedName>
</protein>
<sequence>MDISSCIDVIRPVGGGFARSRSLLRFLSVDPEIYPLVGVLGIITAVAGYTATHKSSTVNYENNVLKATHAYPWHHEDAESEKDANYKYRYHQHGDPSKPILEAPSAVTEHRIKVKAPKDLFEKIPRTMIAED</sequence>
<comment type="caution">
    <text evidence="1">The sequence shown here is derived from an EMBL/GenBank/DDBJ whole genome shotgun (WGS) entry which is preliminary data.</text>
</comment>